<feature type="signal peptide" evidence="6">
    <location>
        <begin position="1"/>
        <end position="23"/>
    </location>
</feature>
<organism evidence="8 9">
    <name type="scientific">Martelella mangrovi</name>
    <dbReference type="NCBI Taxonomy" id="1397477"/>
    <lineage>
        <taxon>Bacteria</taxon>
        <taxon>Pseudomonadati</taxon>
        <taxon>Pseudomonadota</taxon>
        <taxon>Alphaproteobacteria</taxon>
        <taxon>Hyphomicrobiales</taxon>
        <taxon>Aurantimonadaceae</taxon>
        <taxon>Martelella</taxon>
    </lineage>
</organism>
<protein>
    <submittedName>
        <fullName evidence="8">Iron complex transport system substrate-binding protein</fullName>
    </submittedName>
</protein>
<comment type="similarity">
    <text evidence="2">Belongs to the bacterial solute-binding protein 8 family.</text>
</comment>
<proteinExistence type="inferred from homology"/>
<keyword evidence="4" id="KW-0410">Iron transport</keyword>
<evidence type="ECO:0000256" key="1">
    <source>
        <dbReference type="ARBA" id="ARBA00004196"/>
    </source>
</evidence>
<feature type="chain" id="PRO_5045493612" evidence="6">
    <location>
        <begin position="24"/>
        <end position="310"/>
    </location>
</feature>
<name>A0ABV2IDH4_9HYPH</name>
<gene>
    <name evidence="8" type="ORF">ABID12_002805</name>
</gene>
<keyword evidence="4" id="KW-0406">Ion transport</keyword>
<keyword evidence="3" id="KW-0813">Transport</keyword>
<evidence type="ECO:0000313" key="9">
    <source>
        <dbReference type="Proteomes" id="UP001549164"/>
    </source>
</evidence>
<keyword evidence="4" id="KW-0408">Iron</keyword>
<comment type="caution">
    <text evidence="8">The sequence shown here is derived from an EMBL/GenBank/DDBJ whole genome shotgun (WGS) entry which is preliminary data.</text>
</comment>
<evidence type="ECO:0000256" key="4">
    <source>
        <dbReference type="ARBA" id="ARBA00022496"/>
    </source>
</evidence>
<dbReference type="Proteomes" id="UP001549164">
    <property type="component" value="Unassembled WGS sequence"/>
</dbReference>
<sequence>MSFKFVTAALISLCLFSGGAARAEITIDHAMGSTAVPDRPQRIVTLTNETTEAALAVGVAPVGAARSWYGDPWYPHLGDRLSGAEVLGSELAVNLELVAALQPDLIIGSRKRDEEIYGQLSAIAPTVFVEGLGAWQDNLAFVANALNRSAEGAAALSSYETRVEALRAGLGDRVGERISVVRFVPGQTYLYLEGSFLGHVLSDVGFSRPLQQQGDGLSLAVGRESISDMDGDRIFWLTYDSGDGKGKQMADAFLADPLWVRLGAVKAGRVHAVDDGVWATAGGWFAAQAMLDDLAAVYDVTLPPAASAGR</sequence>
<dbReference type="CDD" id="cd01146">
    <property type="entry name" value="FhuD"/>
    <property type="match status" value="1"/>
</dbReference>
<evidence type="ECO:0000256" key="5">
    <source>
        <dbReference type="ARBA" id="ARBA00022729"/>
    </source>
</evidence>
<evidence type="ECO:0000256" key="6">
    <source>
        <dbReference type="SAM" id="SignalP"/>
    </source>
</evidence>
<accession>A0ABV2IDH4</accession>
<dbReference type="SUPFAM" id="SSF53807">
    <property type="entry name" value="Helical backbone' metal receptor"/>
    <property type="match status" value="1"/>
</dbReference>
<dbReference type="Pfam" id="PF01497">
    <property type="entry name" value="Peripla_BP_2"/>
    <property type="match status" value="1"/>
</dbReference>
<feature type="domain" description="Fe/B12 periplasmic-binding" evidence="7">
    <location>
        <begin position="42"/>
        <end position="302"/>
    </location>
</feature>
<keyword evidence="9" id="KW-1185">Reference proteome</keyword>
<dbReference type="PROSITE" id="PS50983">
    <property type="entry name" value="FE_B12_PBP"/>
    <property type="match status" value="1"/>
</dbReference>
<dbReference type="RefSeq" id="WP_354434733.1">
    <property type="nucleotide sequence ID" value="NZ_JBEPLY010000010.1"/>
</dbReference>
<evidence type="ECO:0000256" key="2">
    <source>
        <dbReference type="ARBA" id="ARBA00008814"/>
    </source>
</evidence>
<comment type="subcellular location">
    <subcellularLocation>
        <location evidence="1">Cell envelope</location>
    </subcellularLocation>
</comment>
<dbReference type="InterPro" id="IPR051313">
    <property type="entry name" value="Bact_iron-sidero_bind"/>
</dbReference>
<keyword evidence="5 6" id="KW-0732">Signal</keyword>
<dbReference type="InterPro" id="IPR002491">
    <property type="entry name" value="ABC_transptr_periplasmic_BD"/>
</dbReference>
<evidence type="ECO:0000256" key="3">
    <source>
        <dbReference type="ARBA" id="ARBA00022448"/>
    </source>
</evidence>
<dbReference type="Gene3D" id="3.40.50.1980">
    <property type="entry name" value="Nitrogenase molybdenum iron protein domain"/>
    <property type="match status" value="2"/>
</dbReference>
<dbReference type="EMBL" id="JBEPLY010000010">
    <property type="protein sequence ID" value="MET3600854.1"/>
    <property type="molecule type" value="Genomic_DNA"/>
</dbReference>
<dbReference type="PANTHER" id="PTHR30532">
    <property type="entry name" value="IRON III DICITRATE-BINDING PERIPLASMIC PROTEIN"/>
    <property type="match status" value="1"/>
</dbReference>
<evidence type="ECO:0000259" key="7">
    <source>
        <dbReference type="PROSITE" id="PS50983"/>
    </source>
</evidence>
<evidence type="ECO:0000313" key="8">
    <source>
        <dbReference type="EMBL" id="MET3600854.1"/>
    </source>
</evidence>
<dbReference type="PANTHER" id="PTHR30532:SF21">
    <property type="entry name" value="SIDEROPHORE-BINDING LIPOPROTEIN YFIY-RELATED"/>
    <property type="match status" value="1"/>
</dbReference>
<reference evidence="8 9" key="1">
    <citation type="submission" date="2024-06" db="EMBL/GenBank/DDBJ databases">
        <title>Genomic Encyclopedia of Type Strains, Phase IV (KMG-IV): sequencing the most valuable type-strain genomes for metagenomic binning, comparative biology and taxonomic classification.</title>
        <authorList>
            <person name="Goeker M."/>
        </authorList>
    </citation>
    <scope>NUCLEOTIDE SEQUENCE [LARGE SCALE GENOMIC DNA]</scope>
    <source>
        <strain evidence="8 9">DSM 28102</strain>
    </source>
</reference>